<dbReference type="eggNOG" id="COG0778">
    <property type="taxonomic scope" value="Bacteria"/>
</dbReference>
<feature type="domain" description="DUF1918" evidence="2">
    <location>
        <begin position="4"/>
        <end position="61"/>
    </location>
</feature>
<proteinExistence type="predicted"/>
<dbReference type="Proteomes" id="UP000003022">
    <property type="component" value="Unassembled WGS sequence"/>
</dbReference>
<dbReference type="Pfam" id="PF08940">
    <property type="entry name" value="DUF1918"/>
    <property type="match status" value="1"/>
</dbReference>
<reference evidence="3 4" key="1">
    <citation type="journal article" date="2011" name="J. Bacteriol.">
        <title>Draft genome sequence of the marine bacterium Streptomyces griseoaurantiacus M045, which produces novel manumycin-type antibiotics with a pABA core component.</title>
        <authorList>
            <person name="Li F."/>
            <person name="Jiang P."/>
            <person name="Zheng H."/>
            <person name="Wang S."/>
            <person name="Zhao G."/>
            <person name="Qin S."/>
            <person name="Liu Z."/>
        </authorList>
    </citation>
    <scope>NUCLEOTIDE SEQUENCE [LARGE SCALE GENOMIC DNA]</scope>
    <source>
        <strain evidence="3 4">M045</strain>
    </source>
</reference>
<feature type="region of interest" description="Disordered" evidence="1">
    <location>
        <begin position="67"/>
        <end position="92"/>
    </location>
</feature>
<sequence length="92" mass="10312">MTTMRAHLGDQLVVESNRSEATRREGEIVGLHRVDGTPPYDVRWSDTDEVAFVFPGPDAHVQCTEQRKHAEQRERGASGATRVPAEPHLHEV</sequence>
<organism evidence="3 4">
    <name type="scientific">Streptomyces griseoaurantiacus M045</name>
    <dbReference type="NCBI Taxonomy" id="996637"/>
    <lineage>
        <taxon>Bacteria</taxon>
        <taxon>Bacillati</taxon>
        <taxon>Actinomycetota</taxon>
        <taxon>Actinomycetes</taxon>
        <taxon>Kitasatosporales</taxon>
        <taxon>Streptomycetaceae</taxon>
        <taxon>Streptomyces</taxon>
        <taxon>Streptomyces aurantiacus group</taxon>
    </lineage>
</organism>
<evidence type="ECO:0000313" key="4">
    <source>
        <dbReference type="Proteomes" id="UP000003022"/>
    </source>
</evidence>
<keyword evidence="3" id="KW-0238">DNA-binding</keyword>
<name>F3NB93_9ACTN</name>
<dbReference type="InterPro" id="IPR015035">
    <property type="entry name" value="DUF1918"/>
</dbReference>
<dbReference type="Gene3D" id="2.30.30.440">
    <property type="entry name" value="Domain of unknown function DUF1918"/>
    <property type="match status" value="1"/>
</dbReference>
<evidence type="ECO:0000313" key="3">
    <source>
        <dbReference type="EMBL" id="EGG49552.1"/>
    </source>
</evidence>
<comment type="caution">
    <text evidence="3">The sequence shown here is derived from an EMBL/GenBank/DDBJ whole genome shotgun (WGS) entry which is preliminary data.</text>
</comment>
<evidence type="ECO:0000256" key="1">
    <source>
        <dbReference type="SAM" id="MobiDB-lite"/>
    </source>
</evidence>
<accession>F3NB93</accession>
<gene>
    <name evidence="3" type="ORF">SGM_0627</name>
</gene>
<dbReference type="SUPFAM" id="SSF50118">
    <property type="entry name" value="Cell growth inhibitor/plasmid maintenance toxic component"/>
    <property type="match status" value="1"/>
</dbReference>
<dbReference type="GO" id="GO:0003677">
    <property type="term" value="F:DNA binding"/>
    <property type="evidence" value="ECO:0007669"/>
    <property type="project" value="UniProtKB-KW"/>
</dbReference>
<dbReference type="AlphaFoldDB" id="F3NB93"/>
<feature type="compositionally biased region" description="Basic and acidic residues" evidence="1">
    <location>
        <begin position="67"/>
        <end position="76"/>
    </location>
</feature>
<dbReference type="EMBL" id="AEYX01000002">
    <property type="protein sequence ID" value="EGG49552.1"/>
    <property type="molecule type" value="Genomic_DNA"/>
</dbReference>
<protein>
    <submittedName>
        <fullName evidence="3">DNA-binding protein</fullName>
    </submittedName>
</protein>
<evidence type="ECO:0000259" key="2">
    <source>
        <dbReference type="Pfam" id="PF08940"/>
    </source>
</evidence>
<dbReference type="STRING" id="996637.SGM_0627"/>
<keyword evidence="4" id="KW-1185">Reference proteome</keyword>